<dbReference type="Proteomes" id="UP001600943">
    <property type="component" value="Unassembled WGS sequence"/>
</dbReference>
<dbReference type="PANTHER" id="PTHR35336:SF5">
    <property type="entry name" value="ADENOSYLCOBINAMIDE AMIDOHYDROLASE"/>
    <property type="match status" value="1"/>
</dbReference>
<proteinExistence type="predicted"/>
<keyword evidence="2" id="KW-1185">Reference proteome</keyword>
<dbReference type="InterPro" id="IPR052209">
    <property type="entry name" value="CbiZ"/>
</dbReference>
<gene>
    <name evidence="1" type="ORF">K040078D81_59330</name>
</gene>
<dbReference type="EMBL" id="BAABYW010000002">
    <property type="protein sequence ID" value="GAA6411816.1"/>
    <property type="molecule type" value="Genomic_DNA"/>
</dbReference>
<organism evidence="1 2">
    <name type="scientific">Blautia hominis</name>
    <dbReference type="NCBI Taxonomy" id="2025493"/>
    <lineage>
        <taxon>Bacteria</taxon>
        <taxon>Bacillati</taxon>
        <taxon>Bacillota</taxon>
        <taxon>Clostridia</taxon>
        <taxon>Lachnospirales</taxon>
        <taxon>Lachnospiraceae</taxon>
        <taxon>Blautia</taxon>
    </lineage>
</organism>
<dbReference type="InterPro" id="IPR002808">
    <property type="entry name" value="AdoCbi_amidolase"/>
</dbReference>
<dbReference type="Pfam" id="PF01955">
    <property type="entry name" value="CbiZ"/>
    <property type="match status" value="1"/>
</dbReference>
<protein>
    <submittedName>
        <fullName evidence="1">Adenosylcobinamide amidohydrolase</fullName>
    </submittedName>
</protein>
<name>A0ABQ0BK48_9FIRM</name>
<comment type="caution">
    <text evidence="1">The sequence shown here is derived from an EMBL/GenBank/DDBJ whole genome shotgun (WGS) entry which is preliminary data.</text>
</comment>
<dbReference type="PANTHER" id="PTHR35336">
    <property type="entry name" value="ADENOSYLCOBINAMIDE AMIDOHYDROLASE"/>
    <property type="match status" value="1"/>
</dbReference>
<evidence type="ECO:0000313" key="1">
    <source>
        <dbReference type="EMBL" id="GAA6411816.1"/>
    </source>
</evidence>
<evidence type="ECO:0000313" key="2">
    <source>
        <dbReference type="Proteomes" id="UP001600943"/>
    </source>
</evidence>
<reference evidence="1 2" key="1">
    <citation type="submission" date="2024-04" db="EMBL/GenBank/DDBJ databases">
        <title>Defined microbial consortia suppress multidrug-resistant proinflammatory Enterobacteriaceae via ecological control.</title>
        <authorList>
            <person name="Furuichi M."/>
            <person name="Kawaguchi T."/>
            <person name="Pust M."/>
            <person name="Yasuma K."/>
            <person name="Plichta D."/>
            <person name="Hasegawa N."/>
            <person name="Ohya T."/>
            <person name="Bhattarai S."/>
            <person name="Sasajima S."/>
            <person name="Aoto Y."/>
            <person name="Tuganbaev T."/>
            <person name="Yaginuma M."/>
            <person name="Ueda M."/>
            <person name="Okahashi N."/>
            <person name="Amafuji K."/>
            <person name="Kiridooshi Y."/>
            <person name="Sugita K."/>
            <person name="Strazar M."/>
            <person name="Skelly A."/>
            <person name="Suda W."/>
            <person name="Hattori M."/>
            <person name="Nakamoto N."/>
            <person name="Caballero S."/>
            <person name="Norman J."/>
            <person name="Olle B."/>
            <person name="Tanoue T."/>
            <person name="Arita M."/>
            <person name="Bucci V."/>
            <person name="Atarashi K."/>
            <person name="Xavier R."/>
            <person name="Honda K."/>
        </authorList>
    </citation>
    <scope>NUCLEOTIDE SEQUENCE [LARGE SCALE GENOMIC DNA]</scope>
    <source>
        <strain evidence="2">k04-0078-D8-1</strain>
    </source>
</reference>
<accession>A0ABQ0BK48</accession>
<sequence length="365" mass="40223">MDINKPQKEQTLPGSKDTLLEGESYIAVRFKGRKKVLSSAPHNGGMRTDLTAVYNFDGKQEGNKEISLRGGTYESHMQYVSKEIIGLDPDTSAGIMTAASMRNAVFLSESFCSLTVTAIVTGGIEVNGARAGDPTEWCEERGYWEKVSSKTLGTINIMLFIHADLADGALAKALITCTEAKAVAIQELCISSRYSWGIATGSGTDGVILVSDMDASLHLTETGSYSKAGELIGRVVKRAVKEALFRQSGVGASVQHDALRRLGRFGMTEDVLTSRIMRLVDHIQEQEAVEKVHKWKRSSSGVLWAVLEACLLEQRHWGLLDWEETERGRKKCLEILQPEDEHNYPEIAEAVRGWQKDMDSIPGKE</sequence>
<dbReference type="RefSeq" id="WP_390410459.1">
    <property type="nucleotide sequence ID" value="NZ_BAABYW010000002.1"/>
</dbReference>